<dbReference type="EMBL" id="JABANO010037254">
    <property type="protein sequence ID" value="KAF4700483.1"/>
    <property type="molecule type" value="Genomic_DNA"/>
</dbReference>
<proteinExistence type="predicted"/>
<gene>
    <name evidence="2" type="ORF">FOZ63_008201</name>
</gene>
<sequence>MSTQSAAAARLARKLEKFNQHERDLERRARQLSMLEEQEAEHKRLVNRDASLGYERRKKERAIEWEAAHQRRWEDSLRDRHQQEQQDSRFKKVSEGQIGIALVLENAGCLEESVGGGKVTVSDTIRRERERYWASFCILEFSVLCNENDFMCSLERQQLEKQS</sequence>
<organism evidence="2 3">
    <name type="scientific">Perkinsus olseni</name>
    <name type="common">Perkinsus atlanticus</name>
    <dbReference type="NCBI Taxonomy" id="32597"/>
    <lineage>
        <taxon>Eukaryota</taxon>
        <taxon>Sar</taxon>
        <taxon>Alveolata</taxon>
        <taxon>Perkinsozoa</taxon>
        <taxon>Perkinsea</taxon>
        <taxon>Perkinsida</taxon>
        <taxon>Perkinsidae</taxon>
        <taxon>Perkinsus</taxon>
    </lineage>
</organism>
<accession>A0A7J6PWS6</accession>
<keyword evidence="3" id="KW-1185">Reference proteome</keyword>
<dbReference type="AlphaFoldDB" id="A0A7J6PWS6"/>
<feature type="coiled-coil region" evidence="1">
    <location>
        <begin position="8"/>
        <end position="48"/>
    </location>
</feature>
<protein>
    <submittedName>
        <fullName evidence="2">Uncharacterized protein</fullName>
    </submittedName>
</protein>
<evidence type="ECO:0000256" key="1">
    <source>
        <dbReference type="SAM" id="Coils"/>
    </source>
</evidence>
<reference evidence="2 3" key="1">
    <citation type="submission" date="2020-04" db="EMBL/GenBank/DDBJ databases">
        <title>Perkinsus olseni comparative genomics.</title>
        <authorList>
            <person name="Bogema D.R."/>
        </authorList>
    </citation>
    <scope>NUCLEOTIDE SEQUENCE [LARGE SCALE GENOMIC DNA]</scope>
    <source>
        <strain evidence="2 3">ATCC PRA-207</strain>
    </source>
</reference>
<evidence type="ECO:0000313" key="3">
    <source>
        <dbReference type="Proteomes" id="UP000553632"/>
    </source>
</evidence>
<name>A0A7J6PWS6_PEROL</name>
<evidence type="ECO:0000313" key="2">
    <source>
        <dbReference type="EMBL" id="KAF4700483.1"/>
    </source>
</evidence>
<comment type="caution">
    <text evidence="2">The sequence shown here is derived from an EMBL/GenBank/DDBJ whole genome shotgun (WGS) entry which is preliminary data.</text>
</comment>
<dbReference type="Proteomes" id="UP000553632">
    <property type="component" value="Unassembled WGS sequence"/>
</dbReference>
<keyword evidence="1" id="KW-0175">Coiled coil</keyword>